<evidence type="ECO:0000313" key="2">
    <source>
        <dbReference type="EMBL" id="VTJ63698.1"/>
    </source>
</evidence>
<dbReference type="EMBL" id="CABDUW010000239">
    <property type="protein sequence ID" value="VTJ63698.1"/>
    <property type="molecule type" value="Genomic_DNA"/>
</dbReference>
<keyword evidence="3" id="KW-1185">Reference proteome</keyword>
<reference evidence="2" key="1">
    <citation type="submission" date="2019-04" db="EMBL/GenBank/DDBJ databases">
        <authorList>
            <person name="Alioto T."/>
            <person name="Alioto T."/>
        </authorList>
    </citation>
    <scope>NUCLEOTIDE SEQUENCE [LARGE SCALE GENOMIC DNA]</scope>
</reference>
<organism evidence="2 3">
    <name type="scientific">Marmota monax</name>
    <name type="common">Woodchuck</name>
    <dbReference type="NCBI Taxonomy" id="9995"/>
    <lineage>
        <taxon>Eukaryota</taxon>
        <taxon>Metazoa</taxon>
        <taxon>Chordata</taxon>
        <taxon>Craniata</taxon>
        <taxon>Vertebrata</taxon>
        <taxon>Euteleostomi</taxon>
        <taxon>Mammalia</taxon>
        <taxon>Eutheria</taxon>
        <taxon>Euarchontoglires</taxon>
        <taxon>Glires</taxon>
        <taxon>Rodentia</taxon>
        <taxon>Sciuromorpha</taxon>
        <taxon>Sciuridae</taxon>
        <taxon>Xerinae</taxon>
        <taxon>Marmotini</taxon>
        <taxon>Marmota</taxon>
    </lineage>
</organism>
<proteinExistence type="predicted"/>
<feature type="region of interest" description="Disordered" evidence="1">
    <location>
        <begin position="1"/>
        <end position="26"/>
    </location>
</feature>
<protein>
    <submittedName>
        <fullName evidence="2">Uncharacterized protein</fullName>
    </submittedName>
</protein>
<dbReference type="Proteomes" id="UP000335636">
    <property type="component" value="Unassembled WGS sequence"/>
</dbReference>
<name>A0A5E4B201_MARMO</name>
<evidence type="ECO:0000256" key="1">
    <source>
        <dbReference type="SAM" id="MobiDB-lite"/>
    </source>
</evidence>
<accession>A0A5E4B201</accession>
<sequence length="55" mass="5616">LGKHTRPACPGVMNGGGAPHPPGWGKLKVDGHILSGRKVESSKVATGCPKLSQSE</sequence>
<feature type="non-terminal residue" evidence="2">
    <location>
        <position position="1"/>
    </location>
</feature>
<dbReference type="AlphaFoldDB" id="A0A5E4B201"/>
<comment type="caution">
    <text evidence="2">The sequence shown here is derived from an EMBL/GenBank/DDBJ whole genome shotgun (WGS) entry which is preliminary data.</text>
</comment>
<gene>
    <name evidence="2" type="ORF">MONAX_5E000998</name>
</gene>
<evidence type="ECO:0000313" key="3">
    <source>
        <dbReference type="Proteomes" id="UP000335636"/>
    </source>
</evidence>